<proteinExistence type="predicted"/>
<protein>
    <submittedName>
        <fullName evidence="1">Uncharacterized protein</fullName>
    </submittedName>
</protein>
<evidence type="ECO:0000313" key="1">
    <source>
        <dbReference type="EMBL" id="PTQ45540.1"/>
    </source>
</evidence>
<dbReference type="AlphaFoldDB" id="A0A2R6XHG1"/>
<evidence type="ECO:0000313" key="2">
    <source>
        <dbReference type="Proteomes" id="UP000244005"/>
    </source>
</evidence>
<dbReference type="EMBL" id="KZ772686">
    <property type="protein sequence ID" value="PTQ45540.1"/>
    <property type="molecule type" value="Genomic_DNA"/>
</dbReference>
<keyword evidence="2" id="KW-1185">Reference proteome</keyword>
<name>A0A2R6XHG1_MARPO</name>
<accession>A0A2R6XHG1</accession>
<sequence>MGEGNQLKQELPTREVNAGHRRTVLLCHCFSTSRHRAAVRLFIINEPGKLYKLRGIAHTAVVHGNAVFSCSWKLQEQARATNHCRGALIS</sequence>
<organism evidence="1 2">
    <name type="scientific">Marchantia polymorpha</name>
    <name type="common">Common liverwort</name>
    <name type="synonym">Marchantia aquatica</name>
    <dbReference type="NCBI Taxonomy" id="3197"/>
    <lineage>
        <taxon>Eukaryota</taxon>
        <taxon>Viridiplantae</taxon>
        <taxon>Streptophyta</taxon>
        <taxon>Embryophyta</taxon>
        <taxon>Marchantiophyta</taxon>
        <taxon>Marchantiopsida</taxon>
        <taxon>Marchantiidae</taxon>
        <taxon>Marchantiales</taxon>
        <taxon>Marchantiaceae</taxon>
        <taxon>Marchantia</taxon>
    </lineage>
</organism>
<gene>
    <name evidence="1" type="ORF">MARPO_0014s0076</name>
</gene>
<reference evidence="2" key="1">
    <citation type="journal article" date="2017" name="Cell">
        <title>Insights into land plant evolution garnered from the Marchantia polymorpha genome.</title>
        <authorList>
            <person name="Bowman J.L."/>
            <person name="Kohchi T."/>
            <person name="Yamato K.T."/>
            <person name="Jenkins J."/>
            <person name="Shu S."/>
            <person name="Ishizaki K."/>
            <person name="Yamaoka S."/>
            <person name="Nishihama R."/>
            <person name="Nakamura Y."/>
            <person name="Berger F."/>
            <person name="Adam C."/>
            <person name="Aki S.S."/>
            <person name="Althoff F."/>
            <person name="Araki T."/>
            <person name="Arteaga-Vazquez M.A."/>
            <person name="Balasubrmanian S."/>
            <person name="Barry K."/>
            <person name="Bauer D."/>
            <person name="Boehm C.R."/>
            <person name="Briginshaw L."/>
            <person name="Caballero-Perez J."/>
            <person name="Catarino B."/>
            <person name="Chen F."/>
            <person name="Chiyoda S."/>
            <person name="Chovatia M."/>
            <person name="Davies K.M."/>
            <person name="Delmans M."/>
            <person name="Demura T."/>
            <person name="Dierschke T."/>
            <person name="Dolan L."/>
            <person name="Dorantes-Acosta A.E."/>
            <person name="Eklund D.M."/>
            <person name="Florent S.N."/>
            <person name="Flores-Sandoval E."/>
            <person name="Fujiyama A."/>
            <person name="Fukuzawa H."/>
            <person name="Galik B."/>
            <person name="Grimanelli D."/>
            <person name="Grimwood J."/>
            <person name="Grossniklaus U."/>
            <person name="Hamada T."/>
            <person name="Haseloff J."/>
            <person name="Hetherington A.J."/>
            <person name="Higo A."/>
            <person name="Hirakawa Y."/>
            <person name="Hundley H.N."/>
            <person name="Ikeda Y."/>
            <person name="Inoue K."/>
            <person name="Inoue S.I."/>
            <person name="Ishida S."/>
            <person name="Jia Q."/>
            <person name="Kakita M."/>
            <person name="Kanazawa T."/>
            <person name="Kawai Y."/>
            <person name="Kawashima T."/>
            <person name="Kennedy M."/>
            <person name="Kinose K."/>
            <person name="Kinoshita T."/>
            <person name="Kohara Y."/>
            <person name="Koide E."/>
            <person name="Komatsu K."/>
            <person name="Kopischke S."/>
            <person name="Kubo M."/>
            <person name="Kyozuka J."/>
            <person name="Lagercrantz U."/>
            <person name="Lin S.S."/>
            <person name="Lindquist E."/>
            <person name="Lipzen A.M."/>
            <person name="Lu C.W."/>
            <person name="De Luna E."/>
            <person name="Martienssen R.A."/>
            <person name="Minamino N."/>
            <person name="Mizutani M."/>
            <person name="Mizutani M."/>
            <person name="Mochizuki N."/>
            <person name="Monte I."/>
            <person name="Mosher R."/>
            <person name="Nagasaki H."/>
            <person name="Nakagami H."/>
            <person name="Naramoto S."/>
            <person name="Nishitani K."/>
            <person name="Ohtani M."/>
            <person name="Okamoto T."/>
            <person name="Okumura M."/>
            <person name="Phillips J."/>
            <person name="Pollak B."/>
            <person name="Reinders A."/>
            <person name="Rovekamp M."/>
            <person name="Sano R."/>
            <person name="Sawa S."/>
            <person name="Schmid M.W."/>
            <person name="Shirakawa M."/>
            <person name="Solano R."/>
            <person name="Spunde A."/>
            <person name="Suetsugu N."/>
            <person name="Sugano S."/>
            <person name="Sugiyama A."/>
            <person name="Sun R."/>
            <person name="Suzuki Y."/>
            <person name="Takenaka M."/>
            <person name="Takezawa D."/>
            <person name="Tomogane H."/>
            <person name="Tsuzuki M."/>
            <person name="Ueda T."/>
            <person name="Umeda M."/>
            <person name="Ward J.M."/>
            <person name="Watanabe Y."/>
            <person name="Yazaki K."/>
            <person name="Yokoyama R."/>
            <person name="Yoshitake Y."/>
            <person name="Yotsui I."/>
            <person name="Zachgo S."/>
            <person name="Schmutz J."/>
        </authorList>
    </citation>
    <scope>NUCLEOTIDE SEQUENCE [LARGE SCALE GENOMIC DNA]</scope>
    <source>
        <strain evidence="2">Tak-1</strain>
    </source>
</reference>
<dbReference type="Proteomes" id="UP000244005">
    <property type="component" value="Unassembled WGS sequence"/>
</dbReference>
<dbReference type="Gramene" id="Mp1g11500.1">
    <property type="protein sequence ID" value="Mp1g11500.1.cds1"/>
    <property type="gene ID" value="Mp1g11500"/>
</dbReference>